<dbReference type="InterPro" id="IPR009057">
    <property type="entry name" value="Homeodomain-like_sf"/>
</dbReference>
<dbReference type="OrthoDB" id="9783876at2"/>
<dbReference type="GO" id="GO:0043565">
    <property type="term" value="F:sequence-specific DNA binding"/>
    <property type="evidence" value="ECO:0007669"/>
    <property type="project" value="InterPro"/>
</dbReference>
<dbReference type="InterPro" id="IPR018060">
    <property type="entry name" value="HTH_AraC"/>
</dbReference>
<dbReference type="SMART" id="SM00342">
    <property type="entry name" value="HTH_ARAC"/>
    <property type="match status" value="1"/>
</dbReference>
<keyword evidence="3" id="KW-0804">Transcription</keyword>
<dbReference type="PRINTS" id="PR00032">
    <property type="entry name" value="HTHARAC"/>
</dbReference>
<keyword evidence="1" id="KW-0805">Transcription regulation</keyword>
<dbReference type="Gene3D" id="1.10.10.60">
    <property type="entry name" value="Homeodomain-like"/>
    <property type="match status" value="2"/>
</dbReference>
<keyword evidence="7" id="KW-1185">Reference proteome</keyword>
<keyword evidence="2" id="KW-0238">DNA-binding</keyword>
<dbReference type="InterPro" id="IPR011051">
    <property type="entry name" value="RmlC_Cupin_sf"/>
</dbReference>
<dbReference type="RefSeq" id="WP_080888062.1">
    <property type="nucleotide sequence ID" value="NZ_LT828648.1"/>
</dbReference>
<evidence type="ECO:0000256" key="1">
    <source>
        <dbReference type="ARBA" id="ARBA00023015"/>
    </source>
</evidence>
<dbReference type="SUPFAM" id="SSF46689">
    <property type="entry name" value="Homeodomain-like"/>
    <property type="match status" value="2"/>
</dbReference>
<dbReference type="PANTHER" id="PTHR11019:SF159">
    <property type="entry name" value="TRANSCRIPTIONAL REGULATOR-RELATED"/>
    <property type="match status" value="1"/>
</dbReference>
<gene>
    <name evidence="6" type="ORF">NSJP_3716</name>
</gene>
<dbReference type="PANTHER" id="PTHR11019">
    <property type="entry name" value="HTH-TYPE TRANSCRIPTIONAL REGULATOR NIMR"/>
    <property type="match status" value="1"/>
</dbReference>
<accession>A0A1W1IAT1</accession>
<sequence>MDVLSEVLKTVKLDGAIFYTAECSAPWGFRSPPGRIMASYLSPEPKHVIVYHLLTEGRGYAQVEGDGTLLHLDAGDIVVFPQGDPHLLGNGPAVEPIDSSKELQRILSEDLKIARCGGGGEVTRIICGYMTCEPQLSRIFLGGLPPVLKVNIRKDASGQWLENSIRYSVETADTSRPGGETVLAKLSEVLFIETLRRYIAQLPQAESGWLAGVRDQEVGKALALLHRQPAHPWTIATLASEVGTSRSVLAERFRQYLSETPIAYLTRWRLQLGRQMLASTNHSVAQISGDVGYESEPAFNRAFKRAFGLPPARFRSQSRSSRGPADRHAATPDRPASVRRR</sequence>
<dbReference type="InterPro" id="IPR032783">
    <property type="entry name" value="AraC_lig"/>
</dbReference>
<name>A0A1W1IAT1_9BACT</name>
<dbReference type="InterPro" id="IPR020449">
    <property type="entry name" value="Tscrpt_reg_AraC-type_HTH"/>
</dbReference>
<feature type="region of interest" description="Disordered" evidence="4">
    <location>
        <begin position="310"/>
        <end position="341"/>
    </location>
</feature>
<proteinExistence type="predicted"/>
<evidence type="ECO:0000256" key="4">
    <source>
        <dbReference type="SAM" id="MobiDB-lite"/>
    </source>
</evidence>
<evidence type="ECO:0000256" key="3">
    <source>
        <dbReference type="ARBA" id="ARBA00023163"/>
    </source>
</evidence>
<dbReference type="PROSITE" id="PS01124">
    <property type="entry name" value="HTH_ARAC_FAMILY_2"/>
    <property type="match status" value="1"/>
</dbReference>
<feature type="domain" description="HTH araC/xylS-type" evidence="5">
    <location>
        <begin position="219"/>
        <end position="317"/>
    </location>
</feature>
<dbReference type="Pfam" id="PF12852">
    <property type="entry name" value="Cupin_6"/>
    <property type="match status" value="1"/>
</dbReference>
<dbReference type="KEGG" id="nja:NSJP_3716"/>
<dbReference type="SUPFAM" id="SSF51182">
    <property type="entry name" value="RmlC-like cupins"/>
    <property type="match status" value="1"/>
</dbReference>
<dbReference type="GO" id="GO:0003700">
    <property type="term" value="F:DNA-binding transcription factor activity"/>
    <property type="evidence" value="ECO:0007669"/>
    <property type="project" value="InterPro"/>
</dbReference>
<evidence type="ECO:0000259" key="5">
    <source>
        <dbReference type="PROSITE" id="PS01124"/>
    </source>
</evidence>
<protein>
    <submittedName>
        <fullName evidence="6">Transcriptional regulator, AraC family</fullName>
    </submittedName>
</protein>
<dbReference type="AlphaFoldDB" id="A0A1W1IAT1"/>
<reference evidence="6 7" key="1">
    <citation type="submission" date="2017-03" db="EMBL/GenBank/DDBJ databases">
        <authorList>
            <person name="Afonso C.L."/>
            <person name="Miller P.J."/>
            <person name="Scott M.A."/>
            <person name="Spackman E."/>
            <person name="Goraichik I."/>
            <person name="Dimitrov K.M."/>
            <person name="Suarez D.L."/>
            <person name="Swayne D.E."/>
        </authorList>
    </citation>
    <scope>NUCLEOTIDE SEQUENCE [LARGE SCALE GENOMIC DNA]</scope>
    <source>
        <strain evidence="6">Genome sequencing of Nitrospira japonica strain NJ11</strain>
    </source>
</reference>
<dbReference type="STRING" id="1325564.NSJP_3716"/>
<dbReference type="Pfam" id="PF12833">
    <property type="entry name" value="HTH_18"/>
    <property type="match status" value="1"/>
</dbReference>
<evidence type="ECO:0000313" key="6">
    <source>
        <dbReference type="EMBL" id="SLM49883.1"/>
    </source>
</evidence>
<evidence type="ECO:0000313" key="7">
    <source>
        <dbReference type="Proteomes" id="UP000192042"/>
    </source>
</evidence>
<organism evidence="6 7">
    <name type="scientific">Nitrospira japonica</name>
    <dbReference type="NCBI Taxonomy" id="1325564"/>
    <lineage>
        <taxon>Bacteria</taxon>
        <taxon>Pseudomonadati</taxon>
        <taxon>Nitrospirota</taxon>
        <taxon>Nitrospiria</taxon>
        <taxon>Nitrospirales</taxon>
        <taxon>Nitrospiraceae</taxon>
        <taxon>Nitrospira</taxon>
    </lineage>
</organism>
<dbReference type="EMBL" id="LT828648">
    <property type="protein sequence ID" value="SLM49883.1"/>
    <property type="molecule type" value="Genomic_DNA"/>
</dbReference>
<evidence type="ECO:0000256" key="2">
    <source>
        <dbReference type="ARBA" id="ARBA00023125"/>
    </source>
</evidence>
<dbReference type="Proteomes" id="UP000192042">
    <property type="component" value="Chromosome I"/>
</dbReference>